<dbReference type="Pfam" id="PF17921">
    <property type="entry name" value="Integrase_H2C2"/>
    <property type="match status" value="1"/>
</dbReference>
<dbReference type="Proteomes" id="UP000275846">
    <property type="component" value="Unassembled WGS sequence"/>
</dbReference>
<dbReference type="InterPro" id="IPR041588">
    <property type="entry name" value="Integrase_H2C2"/>
</dbReference>
<proteinExistence type="predicted"/>
<dbReference type="OrthoDB" id="6284905at2759"/>
<evidence type="ECO:0000259" key="1">
    <source>
        <dbReference type="Pfam" id="PF17921"/>
    </source>
</evidence>
<dbReference type="WBParaSite" id="SSLN_0001944701-mRNA-1">
    <property type="protein sequence ID" value="SSLN_0001944701-mRNA-1"/>
    <property type="gene ID" value="SSLN_0001944701"/>
</dbReference>
<evidence type="ECO:0000313" key="3">
    <source>
        <dbReference type="Proteomes" id="UP000275846"/>
    </source>
</evidence>
<gene>
    <name evidence="2" type="ORF">SSLN_LOCUS18734</name>
</gene>
<dbReference type="AlphaFoldDB" id="A0A183TQI6"/>
<evidence type="ECO:0000313" key="2">
    <source>
        <dbReference type="EMBL" id="VDM05120.1"/>
    </source>
</evidence>
<dbReference type="Gene3D" id="1.10.340.70">
    <property type="match status" value="1"/>
</dbReference>
<evidence type="ECO:0000313" key="4">
    <source>
        <dbReference type="WBParaSite" id="SSLN_0001944701-mRNA-1"/>
    </source>
</evidence>
<reference evidence="4" key="1">
    <citation type="submission" date="2016-06" db="UniProtKB">
        <authorList>
            <consortium name="WormBaseParasite"/>
        </authorList>
    </citation>
    <scope>IDENTIFICATION</scope>
</reference>
<name>A0A183TQI6_SCHSO</name>
<keyword evidence="3" id="KW-1185">Reference proteome</keyword>
<organism evidence="4">
    <name type="scientific">Schistocephalus solidus</name>
    <name type="common">Tapeworm</name>
    <dbReference type="NCBI Taxonomy" id="70667"/>
    <lineage>
        <taxon>Eukaryota</taxon>
        <taxon>Metazoa</taxon>
        <taxon>Spiralia</taxon>
        <taxon>Lophotrochozoa</taxon>
        <taxon>Platyhelminthes</taxon>
        <taxon>Cestoda</taxon>
        <taxon>Eucestoda</taxon>
        <taxon>Diphyllobothriidea</taxon>
        <taxon>Diphyllobothriidae</taxon>
        <taxon>Schistocephalus</taxon>
    </lineage>
</organism>
<protein>
    <submittedName>
        <fullName evidence="4">Integrase_H2C2 domain-containing protein</fullName>
    </submittedName>
</protein>
<feature type="domain" description="Integrase zinc-binding" evidence="1">
    <location>
        <begin position="47"/>
        <end position="87"/>
    </location>
</feature>
<dbReference type="EMBL" id="UYSU01045120">
    <property type="protein sequence ID" value="VDM05120.1"/>
    <property type="molecule type" value="Genomic_DNA"/>
</dbReference>
<reference evidence="2 3" key="2">
    <citation type="submission" date="2018-11" db="EMBL/GenBank/DDBJ databases">
        <authorList>
            <consortium name="Pathogen Informatics"/>
        </authorList>
    </citation>
    <scope>NUCLEOTIDE SEQUENCE [LARGE SCALE GENOMIC DNA]</scope>
    <source>
        <strain evidence="2 3">NST_G2</strain>
    </source>
</reference>
<accession>A0A183TQI6</accession>
<sequence length="88" mass="9745">MAAEQRCVGSPCDENVCGLQLQELPLTTGNGIILCDVSTPSYRPFLPPSLRRTVFSSLHNLYHPGSRATDKLDSNRFVRPGMRKDLKA</sequence>